<sequence>MVKKIGTKLVNGAHDLVFKAVHKRCLIYNVCWEDPRIDRRILNLDDDSRVVVLTSAGCNTLDYLLDSPAEIHAVDVNPRQNALLHLKLALIERGDFADLFNLFGNGSHQAFRKIYRAARHSLPAYAQAFWDEKIDYFDNTSRKKSFYYYGTSGAVAWILSRYLLSADRKLRSRLLDLLDARTLAEQRDIYQQIESVLWGRFTSWLVKQPMTMAMLGVPRPQIRLINTQYPGGMVGYVSAKLRHVLTEVLIHDNYFWRVYLTGSYTPDCCPNYLKPENFEQLHANVGRVRTHNATVSHFLKEHPGAYSHFVLLDHQDWLAWHKPDALREEWELILANSQPGSKIMLRSASPELNFLPEWVKSTVRFFPELTTALHPQDRVGTYGSLHLAEVL</sequence>
<dbReference type="Pfam" id="PF11899">
    <property type="entry name" value="DUF3419"/>
    <property type="match status" value="1"/>
</dbReference>
<dbReference type="PANTHER" id="PTHR47473">
    <property type="entry name" value="BTA1P"/>
    <property type="match status" value="1"/>
</dbReference>
<dbReference type="EMBL" id="SPMZ01000069">
    <property type="protein sequence ID" value="NMQ20909.1"/>
    <property type="molecule type" value="Genomic_DNA"/>
</dbReference>
<reference evidence="1 2" key="1">
    <citation type="submission" date="2019-03" db="EMBL/GenBank/DDBJ databases">
        <title>Metabolic reconstructions from genomes of highly enriched 'Candidatus Accumulibacter' and 'Candidatus Competibacter' bioreactor populations.</title>
        <authorList>
            <person name="Annavajhala M.K."/>
            <person name="Welles L."/>
            <person name="Abbas B."/>
            <person name="Sorokin D."/>
            <person name="Park H."/>
            <person name="Van Loosdrecht M."/>
            <person name="Chandran K."/>
        </authorList>
    </citation>
    <scope>NUCLEOTIDE SEQUENCE [LARGE SCALE GENOMIC DNA]</scope>
    <source>
        <strain evidence="1 2">SBR_G</strain>
    </source>
</reference>
<comment type="caution">
    <text evidence="1">The sequence shown here is derived from an EMBL/GenBank/DDBJ whole genome shotgun (WGS) entry which is preliminary data.</text>
</comment>
<dbReference type="InterPro" id="IPR021829">
    <property type="entry name" value="DUF3419"/>
</dbReference>
<dbReference type="RefSeq" id="WP_169250180.1">
    <property type="nucleotide sequence ID" value="NZ_SPMZ01000069.1"/>
</dbReference>
<dbReference type="Proteomes" id="UP000760480">
    <property type="component" value="Unassembled WGS sequence"/>
</dbReference>
<protein>
    <submittedName>
        <fullName evidence="1">DUF3419 family protein</fullName>
    </submittedName>
</protein>
<dbReference type="PANTHER" id="PTHR47473:SF1">
    <property type="entry name" value="METHYLTRANSFERASE DOMAIN-CONTAINING PROTEIN"/>
    <property type="match status" value="1"/>
</dbReference>
<accession>A0ABX1TSE7</accession>
<gene>
    <name evidence="1" type="ORF">E4P82_17970</name>
</gene>
<organism evidence="1 2">
    <name type="scientific">Candidatus Competibacter phosphatis</name>
    <dbReference type="NCBI Taxonomy" id="221280"/>
    <lineage>
        <taxon>Bacteria</taxon>
        <taxon>Pseudomonadati</taxon>
        <taxon>Pseudomonadota</taxon>
        <taxon>Gammaproteobacteria</taxon>
        <taxon>Candidatus Competibacteraceae</taxon>
        <taxon>Candidatus Competibacter</taxon>
    </lineage>
</organism>
<keyword evidence="2" id="KW-1185">Reference proteome</keyword>
<evidence type="ECO:0000313" key="1">
    <source>
        <dbReference type="EMBL" id="NMQ20909.1"/>
    </source>
</evidence>
<proteinExistence type="predicted"/>
<evidence type="ECO:0000313" key="2">
    <source>
        <dbReference type="Proteomes" id="UP000760480"/>
    </source>
</evidence>
<name>A0ABX1TSE7_9GAMM</name>